<dbReference type="EMBL" id="FWXW01000009">
    <property type="protein sequence ID" value="SMC83007.1"/>
    <property type="molecule type" value="Genomic_DNA"/>
</dbReference>
<reference evidence="3 4" key="1">
    <citation type="submission" date="2017-04" db="EMBL/GenBank/DDBJ databases">
        <authorList>
            <person name="Afonso C.L."/>
            <person name="Miller P.J."/>
            <person name="Scott M.A."/>
            <person name="Spackman E."/>
            <person name="Goraichik I."/>
            <person name="Dimitrov K.M."/>
            <person name="Suarez D.L."/>
            <person name="Swayne D.E."/>
        </authorList>
    </citation>
    <scope>NUCLEOTIDE SEQUENCE [LARGE SCALE GENOMIC DNA]</scope>
    <source>
        <strain evidence="3 4">DSM 12816</strain>
    </source>
</reference>
<evidence type="ECO:0000313" key="4">
    <source>
        <dbReference type="Proteomes" id="UP000192790"/>
    </source>
</evidence>
<dbReference type="OrthoDB" id="9789543at2"/>
<evidence type="ECO:0000256" key="1">
    <source>
        <dbReference type="ARBA" id="ARBA00007637"/>
    </source>
</evidence>
<feature type="domain" description="NAD-dependent epimerase/dehydratase" evidence="2">
    <location>
        <begin position="5"/>
        <end position="217"/>
    </location>
</feature>
<dbReference type="Pfam" id="PF01370">
    <property type="entry name" value="Epimerase"/>
    <property type="match status" value="1"/>
</dbReference>
<dbReference type="InterPro" id="IPR036291">
    <property type="entry name" value="NAD(P)-bd_dom_sf"/>
</dbReference>
<accession>A0A1W2CCL4</accession>
<name>A0A1W2CCL4_9FIRM</name>
<dbReference type="AlphaFoldDB" id="A0A1W2CCL4"/>
<evidence type="ECO:0000259" key="2">
    <source>
        <dbReference type="Pfam" id="PF01370"/>
    </source>
</evidence>
<dbReference type="RefSeq" id="WP_084235408.1">
    <property type="nucleotide sequence ID" value="NZ_FWXW01000009.1"/>
</dbReference>
<keyword evidence="4" id="KW-1185">Reference proteome</keyword>
<sequence length="304" mass="32530">MKSAVVTGAGGFVGSWLVRELTAQGTEVYAAVSESPQQRDIRMPGVHTLRCGMADYRLLPKMLNGADPEVFYHLAWTGVSGPARGSAESQLNNAAGAVKAAEAAAALGCRRFVGMGSIAERETAAAMALEGSRPSPDSLAGAGKFFAHCATKTRCAQLGIEHVWPMLTNAYGEGERSVRLINDTIRKILMDEPLEFTAGTQLYDFIHAADAARALRLLGCLGRPFCSYVVGSGLPRPLREYLEELGGILAPGRELKFGSLPYTGAKLSPEAFDTAALVKDTGFSPEISFAEGVRRTFRWIKENG</sequence>
<dbReference type="STRING" id="1122930.SAMN02745168_2748"/>
<dbReference type="InterPro" id="IPR001509">
    <property type="entry name" value="Epimerase_deHydtase"/>
</dbReference>
<protein>
    <submittedName>
        <fullName evidence="3">Nucleoside-diphosphate-sugar epimerase</fullName>
    </submittedName>
</protein>
<organism evidence="3 4">
    <name type="scientific">Papillibacter cinnamivorans DSM 12816</name>
    <dbReference type="NCBI Taxonomy" id="1122930"/>
    <lineage>
        <taxon>Bacteria</taxon>
        <taxon>Bacillati</taxon>
        <taxon>Bacillota</taxon>
        <taxon>Clostridia</taxon>
        <taxon>Eubacteriales</taxon>
        <taxon>Oscillospiraceae</taxon>
        <taxon>Papillibacter</taxon>
    </lineage>
</organism>
<proteinExistence type="inferred from homology"/>
<dbReference type="Proteomes" id="UP000192790">
    <property type="component" value="Unassembled WGS sequence"/>
</dbReference>
<dbReference type="PANTHER" id="PTHR43000">
    <property type="entry name" value="DTDP-D-GLUCOSE 4,6-DEHYDRATASE-RELATED"/>
    <property type="match status" value="1"/>
</dbReference>
<dbReference type="SUPFAM" id="SSF51735">
    <property type="entry name" value="NAD(P)-binding Rossmann-fold domains"/>
    <property type="match status" value="1"/>
</dbReference>
<evidence type="ECO:0000313" key="3">
    <source>
        <dbReference type="EMBL" id="SMC83007.1"/>
    </source>
</evidence>
<comment type="similarity">
    <text evidence="1">Belongs to the NAD(P)-dependent epimerase/dehydratase family.</text>
</comment>
<gene>
    <name evidence="3" type="ORF">SAMN02745168_2748</name>
</gene>
<dbReference type="Gene3D" id="3.40.50.720">
    <property type="entry name" value="NAD(P)-binding Rossmann-like Domain"/>
    <property type="match status" value="1"/>
</dbReference>